<dbReference type="AlphaFoldDB" id="A0A085NMB5"/>
<evidence type="ECO:0000256" key="2">
    <source>
        <dbReference type="ARBA" id="ARBA00004496"/>
    </source>
</evidence>
<evidence type="ECO:0000256" key="7">
    <source>
        <dbReference type="ARBA" id="ARBA00023242"/>
    </source>
</evidence>
<dbReference type="InterPro" id="IPR040134">
    <property type="entry name" value="PSMD12/CSN4"/>
</dbReference>
<feature type="domain" description="PCI" evidence="9">
    <location>
        <begin position="225"/>
        <end position="392"/>
    </location>
</feature>
<sequence>MFDQLILRFSVSAIALATLTISSMRSLQDTLGGILNSGMPFSQQESRLVSVLQDLLKDEKGVDNLSQQLIAFCDALVGESVCLVVSRAVLSDLIARLPTFDQSVAQTVAKHLLDALQVRSMSYESQISEVRMYLVDVAERNEDWLEAAQLLVKVPTDSGKRENEAETLAHRYLRAADLYLKCGKDTEADQCVTKAKRCFADSHPSDHMKMMITGTAANVLDTVGNFVMAAMRYYELSKMSCTPEQDRITALSKAVRCTILAPVDPTRARMLTLLAKDERCEKLPTYLILKKMFLEQIIPHESLEEINNQLEQCFIESKGRKDISNLRNAVIEHNVLSASKVYDNISVNELARLLGTTNDQALLVVARMITEGRLEGAVDGLEGVVFFNTQDCLKLYGEYTKSVFEHVGTICESIFAAHPSWARKTMDSYMN</sequence>
<evidence type="ECO:0000256" key="6">
    <source>
        <dbReference type="ARBA" id="ARBA00022790"/>
    </source>
</evidence>
<evidence type="ECO:0000259" key="9">
    <source>
        <dbReference type="PROSITE" id="PS50250"/>
    </source>
</evidence>
<evidence type="ECO:0000256" key="8">
    <source>
        <dbReference type="SAM" id="SignalP"/>
    </source>
</evidence>
<evidence type="ECO:0000256" key="1">
    <source>
        <dbReference type="ARBA" id="ARBA00004123"/>
    </source>
</evidence>
<dbReference type="InterPro" id="IPR054559">
    <property type="entry name" value="PSMD12-CSN4-like_N"/>
</dbReference>
<organism evidence="11">
    <name type="scientific">Trichuris suis</name>
    <name type="common">pig whipworm</name>
    <dbReference type="NCBI Taxonomy" id="68888"/>
    <lineage>
        <taxon>Eukaryota</taxon>
        <taxon>Metazoa</taxon>
        <taxon>Ecdysozoa</taxon>
        <taxon>Nematoda</taxon>
        <taxon>Enoplea</taxon>
        <taxon>Dorylaimia</taxon>
        <taxon>Trichinellida</taxon>
        <taxon>Trichuridae</taxon>
        <taxon>Trichuris</taxon>
    </lineage>
</organism>
<dbReference type="Pfam" id="PF22241">
    <property type="entry name" value="PSMD12-CSN4_N"/>
    <property type="match status" value="1"/>
</dbReference>
<proteinExistence type="inferred from homology"/>
<keyword evidence="6" id="KW-0736">Signalosome</keyword>
<name>A0A085NMB5_9BILA</name>
<keyword evidence="12" id="KW-1185">Reference proteome</keyword>
<dbReference type="SMART" id="SM00088">
    <property type="entry name" value="PINT"/>
    <property type="match status" value="1"/>
</dbReference>
<dbReference type="Gene3D" id="1.10.10.10">
    <property type="entry name" value="Winged helix-like DNA-binding domain superfamily/Winged helix DNA-binding domain"/>
    <property type="match status" value="1"/>
</dbReference>
<feature type="signal peptide" evidence="8">
    <location>
        <begin position="1"/>
        <end position="17"/>
    </location>
</feature>
<accession>A0A085NMB5</accession>
<keyword evidence="7" id="KW-0539">Nucleus</keyword>
<dbReference type="SUPFAM" id="SSF46785">
    <property type="entry name" value="Winged helix' DNA-binding domain"/>
    <property type="match status" value="1"/>
</dbReference>
<comment type="similarity">
    <text evidence="3">Belongs to the CSN4 family.</text>
</comment>
<dbReference type="PANTHER" id="PTHR10855:SF2">
    <property type="entry name" value="COP9 SIGNALOSOME COMPLEX SUBUNIT 4"/>
    <property type="match status" value="1"/>
</dbReference>
<dbReference type="InterPro" id="IPR036388">
    <property type="entry name" value="WH-like_DNA-bd_sf"/>
</dbReference>
<dbReference type="GO" id="GO:0008180">
    <property type="term" value="C:COP9 signalosome"/>
    <property type="evidence" value="ECO:0007669"/>
    <property type="project" value="UniProtKB-KW"/>
</dbReference>
<dbReference type="EMBL" id="KL367486">
    <property type="protein sequence ID" value="KFD70611.1"/>
    <property type="molecule type" value="Genomic_DNA"/>
</dbReference>
<dbReference type="EMBL" id="KL363273">
    <property type="protein sequence ID" value="KFD49332.1"/>
    <property type="molecule type" value="Genomic_DNA"/>
</dbReference>
<evidence type="ECO:0000313" key="12">
    <source>
        <dbReference type="Proteomes" id="UP000030764"/>
    </source>
</evidence>
<dbReference type="PANTHER" id="PTHR10855">
    <property type="entry name" value="26S PROTEASOME NON-ATPASE REGULATORY SUBUNIT 12/COP9 SIGNALOSOME COMPLEX SUBUNIT 4"/>
    <property type="match status" value="1"/>
</dbReference>
<feature type="chain" id="PRO_5007379663" description="COP9 signalosome complex subunit 4" evidence="8">
    <location>
        <begin position="18"/>
        <end position="431"/>
    </location>
</feature>
<dbReference type="Proteomes" id="UP000030764">
    <property type="component" value="Unassembled WGS sequence"/>
</dbReference>
<keyword evidence="5" id="KW-0963">Cytoplasm</keyword>
<dbReference type="InterPro" id="IPR000717">
    <property type="entry name" value="PCI_dom"/>
</dbReference>
<evidence type="ECO:0000313" key="11">
    <source>
        <dbReference type="EMBL" id="KFD70611.1"/>
    </source>
</evidence>
<evidence type="ECO:0000313" key="10">
    <source>
        <dbReference type="EMBL" id="KFD49332.1"/>
    </source>
</evidence>
<evidence type="ECO:0000256" key="3">
    <source>
        <dbReference type="ARBA" id="ARBA00010417"/>
    </source>
</evidence>
<keyword evidence="8" id="KW-0732">Signal</keyword>
<comment type="subcellular location">
    <subcellularLocation>
        <location evidence="2">Cytoplasm</location>
    </subcellularLocation>
    <subcellularLocation>
        <location evidence="1">Nucleus</location>
    </subcellularLocation>
</comment>
<dbReference type="GO" id="GO:0005829">
    <property type="term" value="C:cytosol"/>
    <property type="evidence" value="ECO:0007669"/>
    <property type="project" value="TreeGrafter"/>
</dbReference>
<dbReference type="Proteomes" id="UP000030758">
    <property type="component" value="Unassembled WGS sequence"/>
</dbReference>
<evidence type="ECO:0000256" key="4">
    <source>
        <dbReference type="ARBA" id="ARBA00014881"/>
    </source>
</evidence>
<reference evidence="11 12" key="1">
    <citation type="journal article" date="2014" name="Nat. Genet.">
        <title>Genome and transcriptome of the porcine whipworm Trichuris suis.</title>
        <authorList>
            <person name="Jex A.R."/>
            <person name="Nejsum P."/>
            <person name="Schwarz E.M."/>
            <person name="Hu L."/>
            <person name="Young N.D."/>
            <person name="Hall R.S."/>
            <person name="Korhonen P.K."/>
            <person name="Liao S."/>
            <person name="Thamsborg S."/>
            <person name="Xia J."/>
            <person name="Xu P."/>
            <person name="Wang S."/>
            <person name="Scheerlinck J.P."/>
            <person name="Hofmann A."/>
            <person name="Sternberg P.W."/>
            <person name="Wang J."/>
            <person name="Gasser R.B."/>
        </authorList>
    </citation>
    <scope>NUCLEOTIDE SEQUENCE [LARGE SCALE GENOMIC DNA]</scope>
    <source>
        <strain evidence="11">DCEP-RM93F</strain>
        <strain evidence="10">DCEP-RM93M</strain>
    </source>
</reference>
<dbReference type="Pfam" id="PF01399">
    <property type="entry name" value="PCI"/>
    <property type="match status" value="1"/>
</dbReference>
<evidence type="ECO:0000256" key="5">
    <source>
        <dbReference type="ARBA" id="ARBA00022490"/>
    </source>
</evidence>
<dbReference type="InterPro" id="IPR036390">
    <property type="entry name" value="WH_DNA-bd_sf"/>
</dbReference>
<protein>
    <recommendedName>
        <fullName evidence="4">COP9 signalosome complex subunit 4</fullName>
    </recommendedName>
</protein>
<gene>
    <name evidence="10" type="ORF">M513_09779</name>
    <name evidence="11" type="ORF">M514_09779</name>
</gene>
<dbReference type="PROSITE" id="PS50250">
    <property type="entry name" value="PCI"/>
    <property type="match status" value="1"/>
</dbReference>